<sequence>MWKNENPNCKESHWESFMDLHHLCTLSPTPKPGSTYRARYHVTWHKCSLNSILNNKRNTSAGAHCLV</sequence>
<name>A0A0E9XSA3_ANGAN</name>
<protein>
    <submittedName>
        <fullName evidence="1">Uncharacterized protein</fullName>
    </submittedName>
</protein>
<reference evidence="1" key="2">
    <citation type="journal article" date="2015" name="Fish Shellfish Immunol.">
        <title>Early steps in the European eel (Anguilla anguilla)-Vibrio vulnificus interaction in the gills: Role of the RtxA13 toxin.</title>
        <authorList>
            <person name="Callol A."/>
            <person name="Pajuelo D."/>
            <person name="Ebbesson L."/>
            <person name="Teles M."/>
            <person name="MacKenzie S."/>
            <person name="Amaro C."/>
        </authorList>
    </citation>
    <scope>NUCLEOTIDE SEQUENCE</scope>
</reference>
<dbReference type="EMBL" id="GBXM01003053">
    <property type="protein sequence ID" value="JAI05525.1"/>
    <property type="molecule type" value="Transcribed_RNA"/>
</dbReference>
<reference evidence="1" key="1">
    <citation type="submission" date="2014-11" db="EMBL/GenBank/DDBJ databases">
        <authorList>
            <person name="Amaro Gonzalez C."/>
        </authorList>
    </citation>
    <scope>NUCLEOTIDE SEQUENCE</scope>
</reference>
<evidence type="ECO:0000313" key="1">
    <source>
        <dbReference type="EMBL" id="JAI05525.1"/>
    </source>
</evidence>
<dbReference type="AlphaFoldDB" id="A0A0E9XSA3"/>
<proteinExistence type="predicted"/>
<accession>A0A0E9XSA3</accession>
<organism evidence="1">
    <name type="scientific">Anguilla anguilla</name>
    <name type="common">European freshwater eel</name>
    <name type="synonym">Muraena anguilla</name>
    <dbReference type="NCBI Taxonomy" id="7936"/>
    <lineage>
        <taxon>Eukaryota</taxon>
        <taxon>Metazoa</taxon>
        <taxon>Chordata</taxon>
        <taxon>Craniata</taxon>
        <taxon>Vertebrata</taxon>
        <taxon>Euteleostomi</taxon>
        <taxon>Actinopterygii</taxon>
        <taxon>Neopterygii</taxon>
        <taxon>Teleostei</taxon>
        <taxon>Anguilliformes</taxon>
        <taxon>Anguillidae</taxon>
        <taxon>Anguilla</taxon>
    </lineage>
</organism>